<keyword evidence="3" id="KW-0479">Metal-binding</keyword>
<evidence type="ECO:0000256" key="5">
    <source>
        <dbReference type="ARBA" id="ARBA00023004"/>
    </source>
</evidence>
<dbReference type="EMBL" id="JAMZMK010010024">
    <property type="protein sequence ID" value="KAI7733338.1"/>
    <property type="molecule type" value="Genomic_DNA"/>
</dbReference>
<dbReference type="GO" id="GO:0005506">
    <property type="term" value="F:iron ion binding"/>
    <property type="evidence" value="ECO:0007669"/>
    <property type="project" value="InterPro"/>
</dbReference>
<evidence type="ECO:0000256" key="1">
    <source>
        <dbReference type="ARBA" id="ARBA00010617"/>
    </source>
</evidence>
<dbReference type="PANTHER" id="PTHR47950">
    <property type="entry name" value="CYTOCHROME P450, FAMILY 76, SUBFAMILY C, POLYPEPTIDE 5-RELATED"/>
    <property type="match status" value="1"/>
</dbReference>
<sequence length="519" mass="58723">YSYVISLSEQLSQFLVLANTKTYLLVQHGCRSSATFIATDDYRKDTTRRPRVTFGYSLSLSVPTTIVNSNTAYQSICLKTFVDFATLIDIRYENLTTKNLPPGPTRLPIIGNLHLLGDQPHRSLAKLAETHGPIMSLQLGQITTLVISSATAKELLQKQDLAFSSRNVPDAMHAHNHARYSVGWLHVGTEWRNLRRILNSNIFSNSSLEANQHLRSQKVEELLAYCRKASLSNDCVDIGLAAFKTSLNFLSNTVFSKDLIDSNEDSGIEFKEVIGNILTDVAKPNVVDFFPVLKKIDPKGIRRRITRNMGKVHEIFDKLIDERLRMGRFKQDDRCIGRIIEDNSNEINHTHKDFCYATHTSSLKPRRSFKKLLVKVKLIIQEDDVLRLPYLSCIIKETLRLHPPVPLLVPRKVNKEVQLNGYTIPGRTQILVNAWAIARDATIWDDSLEFKPKRFLDSVIDVRGQDFDLIPFGAGRRISPGLPLAMHTNIQLEALDMNEKFGITLSKAKPLCVIPIVLN</sequence>
<comment type="similarity">
    <text evidence="1">Belongs to the cytochrome P450 family.</text>
</comment>
<dbReference type="GO" id="GO:0016705">
    <property type="term" value="F:oxidoreductase activity, acting on paired donors, with incorporation or reduction of molecular oxygen"/>
    <property type="evidence" value="ECO:0007669"/>
    <property type="project" value="InterPro"/>
</dbReference>
<accession>A0AAD5C0U6</accession>
<reference evidence="7" key="1">
    <citation type="submission" date="2022-06" db="EMBL/GenBank/DDBJ databases">
        <title>Uncovering the hologenomic basis of an extraordinary plant invasion.</title>
        <authorList>
            <person name="Bieker V.C."/>
            <person name="Martin M.D."/>
            <person name="Gilbert T."/>
            <person name="Hodgins K."/>
            <person name="Battlay P."/>
            <person name="Petersen B."/>
            <person name="Wilson J."/>
        </authorList>
    </citation>
    <scope>NUCLEOTIDE SEQUENCE</scope>
    <source>
        <strain evidence="7">AA19_3_7</strain>
        <tissue evidence="7">Leaf</tissue>
    </source>
</reference>
<evidence type="ECO:0000256" key="6">
    <source>
        <dbReference type="ARBA" id="ARBA00023033"/>
    </source>
</evidence>
<keyword evidence="6" id="KW-0503">Monooxygenase</keyword>
<evidence type="ECO:0000313" key="8">
    <source>
        <dbReference type="Proteomes" id="UP001206925"/>
    </source>
</evidence>
<evidence type="ECO:0000256" key="4">
    <source>
        <dbReference type="ARBA" id="ARBA00023002"/>
    </source>
</evidence>
<dbReference type="InterPro" id="IPR001128">
    <property type="entry name" value="Cyt_P450"/>
</dbReference>
<dbReference type="PANTHER" id="PTHR47950:SF4">
    <property type="entry name" value="GERANIOL 8-HYDROXYLASE-LIKE"/>
    <property type="match status" value="1"/>
</dbReference>
<keyword evidence="8" id="KW-1185">Reference proteome</keyword>
<evidence type="ECO:0000313" key="7">
    <source>
        <dbReference type="EMBL" id="KAI7733338.1"/>
    </source>
</evidence>
<gene>
    <name evidence="7" type="ORF">M8C21_028376</name>
</gene>
<protein>
    <recommendedName>
        <fullName evidence="9">Cytochrome P450</fullName>
    </recommendedName>
</protein>
<evidence type="ECO:0008006" key="9">
    <source>
        <dbReference type="Google" id="ProtNLM"/>
    </source>
</evidence>
<keyword evidence="5" id="KW-0408">Iron</keyword>
<dbReference type="PRINTS" id="PR00463">
    <property type="entry name" value="EP450I"/>
</dbReference>
<name>A0AAD5C0U6_AMBAR</name>
<dbReference type="InterPro" id="IPR002401">
    <property type="entry name" value="Cyt_P450_E_grp-I"/>
</dbReference>
<dbReference type="GO" id="GO:0020037">
    <property type="term" value="F:heme binding"/>
    <property type="evidence" value="ECO:0007669"/>
    <property type="project" value="InterPro"/>
</dbReference>
<dbReference type="GO" id="GO:0004497">
    <property type="term" value="F:monooxygenase activity"/>
    <property type="evidence" value="ECO:0007669"/>
    <property type="project" value="UniProtKB-KW"/>
</dbReference>
<keyword evidence="4" id="KW-0560">Oxidoreductase</keyword>
<dbReference type="AlphaFoldDB" id="A0AAD5C0U6"/>
<dbReference type="SUPFAM" id="SSF48264">
    <property type="entry name" value="Cytochrome P450"/>
    <property type="match status" value="1"/>
</dbReference>
<dbReference type="InterPro" id="IPR036396">
    <property type="entry name" value="Cyt_P450_sf"/>
</dbReference>
<evidence type="ECO:0000256" key="3">
    <source>
        <dbReference type="ARBA" id="ARBA00022723"/>
    </source>
</evidence>
<feature type="non-terminal residue" evidence="7">
    <location>
        <position position="1"/>
    </location>
</feature>
<comment type="caution">
    <text evidence="7">The sequence shown here is derived from an EMBL/GenBank/DDBJ whole genome shotgun (WGS) entry which is preliminary data.</text>
</comment>
<dbReference type="Pfam" id="PF00067">
    <property type="entry name" value="p450"/>
    <property type="match status" value="2"/>
</dbReference>
<keyword evidence="2" id="KW-0349">Heme</keyword>
<dbReference type="Gene3D" id="1.10.630.10">
    <property type="entry name" value="Cytochrome P450"/>
    <property type="match status" value="2"/>
</dbReference>
<organism evidence="7 8">
    <name type="scientific">Ambrosia artemisiifolia</name>
    <name type="common">Common ragweed</name>
    <dbReference type="NCBI Taxonomy" id="4212"/>
    <lineage>
        <taxon>Eukaryota</taxon>
        <taxon>Viridiplantae</taxon>
        <taxon>Streptophyta</taxon>
        <taxon>Embryophyta</taxon>
        <taxon>Tracheophyta</taxon>
        <taxon>Spermatophyta</taxon>
        <taxon>Magnoliopsida</taxon>
        <taxon>eudicotyledons</taxon>
        <taxon>Gunneridae</taxon>
        <taxon>Pentapetalae</taxon>
        <taxon>asterids</taxon>
        <taxon>campanulids</taxon>
        <taxon>Asterales</taxon>
        <taxon>Asteraceae</taxon>
        <taxon>Asteroideae</taxon>
        <taxon>Heliantheae alliance</taxon>
        <taxon>Heliantheae</taxon>
        <taxon>Ambrosia</taxon>
    </lineage>
</organism>
<evidence type="ECO:0000256" key="2">
    <source>
        <dbReference type="ARBA" id="ARBA00022617"/>
    </source>
</evidence>
<dbReference type="Proteomes" id="UP001206925">
    <property type="component" value="Unassembled WGS sequence"/>
</dbReference>
<proteinExistence type="inferred from homology"/>